<proteinExistence type="predicted"/>
<reference evidence="1" key="1">
    <citation type="journal article" date="2015" name="Nature">
        <title>Complex archaea that bridge the gap between prokaryotes and eukaryotes.</title>
        <authorList>
            <person name="Spang A."/>
            <person name="Saw J.H."/>
            <person name="Jorgensen S.L."/>
            <person name="Zaremba-Niedzwiedzka K."/>
            <person name="Martijn J."/>
            <person name="Lind A.E."/>
            <person name="van Eijk R."/>
            <person name="Schleper C."/>
            <person name="Guy L."/>
            <person name="Ettema T.J."/>
        </authorList>
    </citation>
    <scope>NUCLEOTIDE SEQUENCE</scope>
</reference>
<comment type="caution">
    <text evidence="1">The sequence shown here is derived from an EMBL/GenBank/DDBJ whole genome shotgun (WGS) entry which is preliminary data.</text>
</comment>
<dbReference type="EMBL" id="LAZR01014635">
    <property type="protein sequence ID" value="KKM16619.1"/>
    <property type="molecule type" value="Genomic_DNA"/>
</dbReference>
<evidence type="ECO:0000313" key="1">
    <source>
        <dbReference type="EMBL" id="KKM16619.1"/>
    </source>
</evidence>
<dbReference type="AlphaFoldDB" id="A0A0F9IA89"/>
<accession>A0A0F9IA89</accession>
<sequence>MYEKDGINDEDEIEDGRWIEAVSEYASTCDGCGDLTMHENLLMDIETQLGYCPDCVKEIRKNE</sequence>
<gene>
    <name evidence="1" type="ORF">LCGC14_1684060</name>
</gene>
<organism evidence="1">
    <name type="scientific">marine sediment metagenome</name>
    <dbReference type="NCBI Taxonomy" id="412755"/>
    <lineage>
        <taxon>unclassified sequences</taxon>
        <taxon>metagenomes</taxon>
        <taxon>ecological metagenomes</taxon>
    </lineage>
</organism>
<name>A0A0F9IA89_9ZZZZ</name>
<protein>
    <submittedName>
        <fullName evidence="1">Uncharacterized protein</fullName>
    </submittedName>
</protein>